<gene>
    <name evidence="1" type="ORF">LCGC14_1487670</name>
</gene>
<dbReference type="EMBL" id="LAZR01010658">
    <property type="protein sequence ID" value="KKM65794.1"/>
    <property type="molecule type" value="Genomic_DNA"/>
</dbReference>
<sequence>MFKFRVLLTAFLLLAALFSVQSNAMGASQNLNISVSTQVSLTDIGDLTKIQPISKSVDITQHKKTHQTDFDAHQPRLTANNSSLFLHTVQSEPEYDVVFEFFAQNLVRHIFLRPRAVNPIQPWYTLVTNSKKSRLSGWKDVNLLYRAVTTYHA</sequence>
<organism evidence="1">
    <name type="scientific">marine sediment metagenome</name>
    <dbReference type="NCBI Taxonomy" id="412755"/>
    <lineage>
        <taxon>unclassified sequences</taxon>
        <taxon>metagenomes</taxon>
        <taxon>ecological metagenomes</taxon>
    </lineage>
</organism>
<protein>
    <submittedName>
        <fullName evidence="1">Uncharacterized protein</fullName>
    </submittedName>
</protein>
<proteinExistence type="predicted"/>
<accession>A0A0F9J7R4</accession>
<comment type="caution">
    <text evidence="1">The sequence shown here is derived from an EMBL/GenBank/DDBJ whole genome shotgun (WGS) entry which is preliminary data.</text>
</comment>
<evidence type="ECO:0000313" key="1">
    <source>
        <dbReference type="EMBL" id="KKM65794.1"/>
    </source>
</evidence>
<reference evidence="1" key="1">
    <citation type="journal article" date="2015" name="Nature">
        <title>Complex archaea that bridge the gap between prokaryotes and eukaryotes.</title>
        <authorList>
            <person name="Spang A."/>
            <person name="Saw J.H."/>
            <person name="Jorgensen S.L."/>
            <person name="Zaremba-Niedzwiedzka K."/>
            <person name="Martijn J."/>
            <person name="Lind A.E."/>
            <person name="van Eijk R."/>
            <person name="Schleper C."/>
            <person name="Guy L."/>
            <person name="Ettema T.J."/>
        </authorList>
    </citation>
    <scope>NUCLEOTIDE SEQUENCE</scope>
</reference>
<dbReference type="AlphaFoldDB" id="A0A0F9J7R4"/>
<name>A0A0F9J7R4_9ZZZZ</name>